<feature type="chain" id="PRO_5015726258" evidence="2">
    <location>
        <begin position="21"/>
        <end position="426"/>
    </location>
</feature>
<sequence>MRFMAFLSFLLFPLMTVARAQVSAEGQACLDCHSSSTPGIVEQWRESAHARKNVDCYSCHRANEKDPATFEHYGQRIAVIVTPNYCGRCHGKEVEQFEKSRHSQAAQFIGSLDNMLGEVVEGGPAAANGCRQCHGSEVKYLKDGKFDADTWPNSGIGRVNPDGSRGSCAACHGRHSFSSALARQPENCGKCHLGPDHPQMEIYTESKHGIQFRANIAKMNLDAKSWVVGKDYSAAPTCATCHMSATTNQPVTHDVGDRISFTLRPVVSIKLENWEKRRAAMQDVCSNCHATGWVENFYKQYENTIDLYNEKFAKPAKAIMDKLYAANKLTKTPFDEKIEWTYYELWHHQGRRARMGTAMMGPDYTQWHGFYEVAKTFYTEFIPEAEALLPGVTADVMNSPYHQWTKGLSKEQLQQQLEFYKKKYNQ</sequence>
<reference evidence="4" key="1">
    <citation type="submission" date="2018-02" db="EMBL/GenBank/DDBJ databases">
        <authorList>
            <person name="Hausmann B."/>
        </authorList>
    </citation>
    <scope>NUCLEOTIDE SEQUENCE [LARGE SCALE GENOMIC DNA]</scope>
    <source>
        <strain evidence="4">Peat soil MAG SbA1</strain>
    </source>
</reference>
<evidence type="ECO:0000256" key="2">
    <source>
        <dbReference type="SAM" id="SignalP"/>
    </source>
</evidence>
<dbReference type="AlphaFoldDB" id="A0A2U3L3X2"/>
<dbReference type="InterPro" id="IPR036280">
    <property type="entry name" value="Multihaem_cyt_sf"/>
</dbReference>
<protein>
    <submittedName>
        <fullName evidence="3">Uncharacterized protein</fullName>
    </submittedName>
</protein>
<dbReference type="SUPFAM" id="SSF48695">
    <property type="entry name" value="Multiheme cytochromes"/>
    <property type="match status" value="1"/>
</dbReference>
<organism evidence="3 4">
    <name type="scientific">Candidatus Sulfotelmatobacter kueseliae</name>
    <dbReference type="NCBI Taxonomy" id="2042962"/>
    <lineage>
        <taxon>Bacteria</taxon>
        <taxon>Pseudomonadati</taxon>
        <taxon>Acidobacteriota</taxon>
        <taxon>Terriglobia</taxon>
        <taxon>Terriglobales</taxon>
        <taxon>Candidatus Korobacteraceae</taxon>
        <taxon>Candidatus Sulfotelmatobacter</taxon>
    </lineage>
</organism>
<dbReference type="PANTHER" id="PTHR35038:SF10">
    <property type="entry name" value="HIGH-MOLECULAR-WEIGHT CYTOCHROME C"/>
    <property type="match status" value="1"/>
</dbReference>
<evidence type="ECO:0000313" key="3">
    <source>
        <dbReference type="EMBL" id="SPF46614.1"/>
    </source>
</evidence>
<proteinExistence type="predicted"/>
<keyword evidence="1 2" id="KW-0732">Signal</keyword>
<dbReference type="EMBL" id="OMOD01000163">
    <property type="protein sequence ID" value="SPF46614.1"/>
    <property type="molecule type" value="Genomic_DNA"/>
</dbReference>
<dbReference type="Proteomes" id="UP000238701">
    <property type="component" value="Unassembled WGS sequence"/>
</dbReference>
<name>A0A2U3L3X2_9BACT</name>
<accession>A0A2U3L3X2</accession>
<dbReference type="InterPro" id="IPR051829">
    <property type="entry name" value="Multiheme_Cytochr_ET"/>
</dbReference>
<dbReference type="Gene3D" id="1.20.850.10">
    <property type="entry name" value="Hydroxylamine Oxidoreductase, Chain A, domain 2"/>
    <property type="match status" value="1"/>
</dbReference>
<dbReference type="Pfam" id="PF13447">
    <property type="entry name" value="Multi-haem_cyto"/>
    <property type="match status" value="1"/>
</dbReference>
<evidence type="ECO:0000313" key="4">
    <source>
        <dbReference type="Proteomes" id="UP000238701"/>
    </source>
</evidence>
<dbReference type="Gene3D" id="1.10.780.10">
    <property type="entry name" value="Hydroxylamine Oxidoreductase, Chain A, domain 1"/>
    <property type="match status" value="1"/>
</dbReference>
<dbReference type="PANTHER" id="PTHR35038">
    <property type="entry name" value="DISSIMILATORY SULFITE REDUCTASE SIRA"/>
    <property type="match status" value="1"/>
</dbReference>
<feature type="signal peptide" evidence="2">
    <location>
        <begin position="1"/>
        <end position="20"/>
    </location>
</feature>
<dbReference type="OrthoDB" id="9814800at2"/>
<evidence type="ECO:0000256" key="1">
    <source>
        <dbReference type="ARBA" id="ARBA00022729"/>
    </source>
</evidence>
<gene>
    <name evidence="3" type="ORF">SBA1_670020</name>
</gene>